<dbReference type="AlphaFoldDB" id="A0A6P9E892"/>
<dbReference type="Pfam" id="PF01582">
    <property type="entry name" value="TIR"/>
    <property type="match status" value="1"/>
</dbReference>
<dbReference type="GO" id="GO:0007165">
    <property type="term" value="P:signal transduction"/>
    <property type="evidence" value="ECO:0007669"/>
    <property type="project" value="InterPro"/>
</dbReference>
<keyword evidence="7" id="KW-1185">Reference proteome</keyword>
<evidence type="ECO:0000256" key="3">
    <source>
        <dbReference type="ARBA" id="ARBA00022821"/>
    </source>
</evidence>
<dbReference type="InterPro" id="IPR002182">
    <property type="entry name" value="NB-ARC"/>
</dbReference>
<dbReference type="Gene3D" id="1.10.8.430">
    <property type="entry name" value="Helical domain of apoptotic protease-activating factors"/>
    <property type="match status" value="1"/>
</dbReference>
<dbReference type="GO" id="GO:0006952">
    <property type="term" value="P:defense response"/>
    <property type="evidence" value="ECO:0007669"/>
    <property type="project" value="UniProtKB-KW"/>
</dbReference>
<dbReference type="Gene3D" id="3.40.50.10140">
    <property type="entry name" value="Toll/interleukin-1 receptor homology (TIR) domain"/>
    <property type="match status" value="1"/>
</dbReference>
<keyword evidence="2" id="KW-0677">Repeat</keyword>
<dbReference type="SMART" id="SM00255">
    <property type="entry name" value="TIR"/>
    <property type="match status" value="1"/>
</dbReference>
<evidence type="ECO:0000256" key="5">
    <source>
        <dbReference type="SAM" id="MobiDB-lite"/>
    </source>
</evidence>
<dbReference type="InterPro" id="IPR042197">
    <property type="entry name" value="Apaf_helical"/>
</dbReference>
<dbReference type="KEGG" id="jre:109018019"/>
<keyword evidence="1" id="KW-0433">Leucine-rich repeat</keyword>
<evidence type="ECO:0000256" key="4">
    <source>
        <dbReference type="ARBA" id="ARBA00023027"/>
    </source>
</evidence>
<dbReference type="InterPro" id="IPR000157">
    <property type="entry name" value="TIR_dom"/>
</dbReference>
<organism evidence="7 8">
    <name type="scientific">Juglans regia</name>
    <name type="common">English walnut</name>
    <dbReference type="NCBI Taxonomy" id="51240"/>
    <lineage>
        <taxon>Eukaryota</taxon>
        <taxon>Viridiplantae</taxon>
        <taxon>Streptophyta</taxon>
        <taxon>Embryophyta</taxon>
        <taxon>Tracheophyta</taxon>
        <taxon>Spermatophyta</taxon>
        <taxon>Magnoliopsida</taxon>
        <taxon>eudicotyledons</taxon>
        <taxon>Gunneridae</taxon>
        <taxon>Pentapetalae</taxon>
        <taxon>rosids</taxon>
        <taxon>fabids</taxon>
        <taxon>Fagales</taxon>
        <taxon>Juglandaceae</taxon>
        <taxon>Juglans</taxon>
    </lineage>
</organism>
<dbReference type="Gene3D" id="3.40.50.300">
    <property type="entry name" value="P-loop containing nucleotide triphosphate hydrolases"/>
    <property type="match status" value="1"/>
</dbReference>
<keyword evidence="3" id="KW-0611">Plant defense</keyword>
<dbReference type="Proteomes" id="UP000235220">
    <property type="component" value="Chromosome 2"/>
</dbReference>
<dbReference type="InterPro" id="IPR027417">
    <property type="entry name" value="P-loop_NTPase"/>
</dbReference>
<sequence length="605" mass="69320">MGQHEDNGRTTAARRGLKRKLKPEFEDRKEDAKVLALEARVHRHVNIRHSVVELPGEVHSNPAITSTSFSMASETLPSPCPSVCNYDVFLSFRGEDTRKNFTDYLYSSLTQVGIHTFRDEEELRIGEDISTELYNAIHGSKISIVVFSKGYAYSKWCLNELVEIIHCAETRGQTLLPIFYHVVPSDIRNQTGTFADAFARHEELFQNDMERVEGWRAALREAASKKGWDIEQAENGYESRVIDQIVKEVLSKLKPEYFAVAIHPVGVNSRVEEMKALLNLETSDVRIVGIYGMGGIGKTTIAKAVYNQIRDTFGRSSFLMHIKEKSEHFNGLVGLQKQLLCDIFKRKKFKIDSVDRGIRLIEERIQGKRVLVVLDDVDDLEQIYAFVGQRKWFGPGSRVIITTRNEHLLKQAQVNGKYEIRELDKFESLQLFSWHAFGTTHPIKDYLDLSVSAVNYAGGLPLALEVLGCFLLGRSAIEWKSELKILQKMPHDKIHKILKRSFDSLDHDKKMIFLDIACFFVGLNKKYVITILDGCGFSSISDINILVQRALLRIDDQHNKLGMHDLIRDMGREIVREESHQYPGKRSRLWFRTDVLSVLHKHKFI</sequence>
<reference evidence="8" key="1">
    <citation type="submission" date="2025-08" db="UniProtKB">
        <authorList>
            <consortium name="RefSeq"/>
        </authorList>
    </citation>
    <scope>IDENTIFICATION</scope>
    <source>
        <tissue evidence="8">Leaves</tissue>
    </source>
</reference>
<dbReference type="SUPFAM" id="SSF46785">
    <property type="entry name" value="Winged helix' DNA-binding domain"/>
    <property type="match status" value="1"/>
</dbReference>
<dbReference type="OrthoDB" id="1357022at2759"/>
<proteinExistence type="predicted"/>
<dbReference type="PANTHER" id="PTHR11017">
    <property type="entry name" value="LEUCINE-RICH REPEAT-CONTAINING PROTEIN"/>
    <property type="match status" value="1"/>
</dbReference>
<dbReference type="InterPro" id="IPR035897">
    <property type="entry name" value="Toll_tir_struct_dom_sf"/>
</dbReference>
<dbReference type="PANTHER" id="PTHR11017:SF562">
    <property type="entry name" value="ADP-RIBOSYL CYCLASE_CYCLIC ADP-RIBOSE HYDROLASE"/>
    <property type="match status" value="1"/>
</dbReference>
<dbReference type="InterPro" id="IPR036390">
    <property type="entry name" value="WH_DNA-bd_sf"/>
</dbReference>
<protein>
    <submittedName>
        <fullName evidence="8">Disease resistance protein RPV1-like</fullName>
    </submittedName>
</protein>
<evidence type="ECO:0000313" key="7">
    <source>
        <dbReference type="Proteomes" id="UP000235220"/>
    </source>
</evidence>
<dbReference type="InterPro" id="IPR058192">
    <property type="entry name" value="WHD_ROQ1-like"/>
</dbReference>
<feature type="region of interest" description="Disordered" evidence="5">
    <location>
        <begin position="1"/>
        <end position="24"/>
    </location>
</feature>
<evidence type="ECO:0000259" key="6">
    <source>
        <dbReference type="PROSITE" id="PS50104"/>
    </source>
</evidence>
<evidence type="ECO:0000256" key="2">
    <source>
        <dbReference type="ARBA" id="ARBA00022737"/>
    </source>
</evidence>
<dbReference type="PROSITE" id="PS50104">
    <property type="entry name" value="TIR"/>
    <property type="match status" value="1"/>
</dbReference>
<dbReference type="RefSeq" id="XP_035543654.1">
    <property type="nucleotide sequence ID" value="XM_035687761.1"/>
</dbReference>
<dbReference type="Pfam" id="PF23282">
    <property type="entry name" value="WHD_ROQ1"/>
    <property type="match status" value="1"/>
</dbReference>
<keyword evidence="4" id="KW-0520">NAD</keyword>
<dbReference type="SUPFAM" id="SSF52540">
    <property type="entry name" value="P-loop containing nucleoside triphosphate hydrolases"/>
    <property type="match status" value="1"/>
</dbReference>
<dbReference type="InterPro" id="IPR044974">
    <property type="entry name" value="Disease_R_plants"/>
</dbReference>
<dbReference type="GO" id="GO:0043531">
    <property type="term" value="F:ADP binding"/>
    <property type="evidence" value="ECO:0007669"/>
    <property type="project" value="InterPro"/>
</dbReference>
<feature type="domain" description="TIR" evidence="6">
    <location>
        <begin position="84"/>
        <end position="253"/>
    </location>
</feature>
<evidence type="ECO:0000256" key="1">
    <source>
        <dbReference type="ARBA" id="ARBA00022614"/>
    </source>
</evidence>
<evidence type="ECO:0000313" key="8">
    <source>
        <dbReference type="RefSeq" id="XP_035543654.1"/>
    </source>
</evidence>
<accession>A0A6P9E892</accession>
<name>A0A6P9E892_JUGRE</name>
<dbReference type="PRINTS" id="PR00364">
    <property type="entry name" value="DISEASERSIST"/>
</dbReference>
<dbReference type="InParanoid" id="A0A6P9E892"/>
<dbReference type="Pfam" id="PF00931">
    <property type="entry name" value="NB-ARC"/>
    <property type="match status" value="1"/>
</dbReference>
<dbReference type="FunFam" id="3.40.50.10140:FF:000007">
    <property type="entry name" value="Disease resistance protein (TIR-NBS-LRR class)"/>
    <property type="match status" value="1"/>
</dbReference>
<gene>
    <name evidence="8" type="primary">LOC109018019</name>
</gene>
<dbReference type="GeneID" id="109018019"/>
<dbReference type="SUPFAM" id="SSF52200">
    <property type="entry name" value="Toll/Interleukin receptor TIR domain"/>
    <property type="match status" value="1"/>
</dbReference>